<feature type="transmembrane region" description="Helical" evidence="6">
    <location>
        <begin position="111"/>
        <end position="132"/>
    </location>
</feature>
<evidence type="ECO:0000313" key="8">
    <source>
        <dbReference type="Proteomes" id="UP000198327"/>
    </source>
</evidence>
<accession>A0A239N1G4</accession>
<protein>
    <submittedName>
        <fullName evidence="7">Amino acid transporter</fullName>
    </submittedName>
</protein>
<dbReference type="InterPro" id="IPR002293">
    <property type="entry name" value="AA/rel_permease1"/>
</dbReference>
<dbReference type="RefSeq" id="WP_089252271.1">
    <property type="nucleotide sequence ID" value="NZ_FZOW01000027.1"/>
</dbReference>
<evidence type="ECO:0000256" key="5">
    <source>
        <dbReference type="ARBA" id="ARBA00023136"/>
    </source>
</evidence>
<dbReference type="PANTHER" id="PTHR42770">
    <property type="entry name" value="AMINO ACID TRANSPORTER-RELATED"/>
    <property type="match status" value="1"/>
</dbReference>
<dbReference type="Proteomes" id="UP000198327">
    <property type="component" value="Unassembled WGS sequence"/>
</dbReference>
<feature type="transmembrane region" description="Helical" evidence="6">
    <location>
        <begin position="449"/>
        <end position="468"/>
    </location>
</feature>
<evidence type="ECO:0000256" key="3">
    <source>
        <dbReference type="ARBA" id="ARBA00022692"/>
    </source>
</evidence>
<keyword evidence="2" id="KW-1003">Cell membrane</keyword>
<dbReference type="InterPro" id="IPR050367">
    <property type="entry name" value="APC_superfamily"/>
</dbReference>
<dbReference type="PANTHER" id="PTHR42770:SF7">
    <property type="entry name" value="MEMBRANE PROTEIN"/>
    <property type="match status" value="1"/>
</dbReference>
<feature type="transmembrane region" description="Helical" evidence="6">
    <location>
        <begin position="180"/>
        <end position="201"/>
    </location>
</feature>
<evidence type="ECO:0000256" key="1">
    <source>
        <dbReference type="ARBA" id="ARBA00004651"/>
    </source>
</evidence>
<keyword evidence="4 6" id="KW-1133">Transmembrane helix</keyword>
<dbReference type="GO" id="GO:0022857">
    <property type="term" value="F:transmembrane transporter activity"/>
    <property type="evidence" value="ECO:0007669"/>
    <property type="project" value="InterPro"/>
</dbReference>
<proteinExistence type="predicted"/>
<feature type="transmembrane region" description="Helical" evidence="6">
    <location>
        <begin position="303"/>
        <end position="324"/>
    </location>
</feature>
<sequence length="510" mass="53209">MQHLTRAVVESLHTSAPHRSPPHAGRRLGRSQVTRFDLLGQALASMGPAAVTVSVVSTSTRSGSPASFVIGFIVAVMITVGVALCLGALTSRIAASGSIYSYAFEAFGRRAALTAGAALLISYALVAISTTYKSGQSLAVMGDSIDFKDYDRSTGLILSACVGLCIIATLIIGVRRAFRVLIAAEVVALSGIVGMLLYSAFHDIGPIDVAMVAPTMQSAGSDFIGILLAAVFFGIRAISGYETVAFFGAEAERPLTSTTWAIRMSLCITLPLYILAAILGATGQADLVFVAYANPSDPAVPRALGTLMAMCLSITWAAIALGVLNAASRLIHAMSLDGNLPSRGAAVSRRFRTPFVAIIAVTTVVFSTGLITNTLDTSRSGLSGNEILLAQMTKIVIAVITVVCAMRVLRRIHELSVIVRVCGTFALVSLAIASIWYAIEASSAERLSAFLPSITIASVVAVLVSLLAGKPSAAENVSTSSTCRADLSDVLPTTMNLAQIQSDSPHREPK</sequence>
<feature type="transmembrane region" description="Helical" evidence="6">
    <location>
        <begin position="260"/>
        <end position="283"/>
    </location>
</feature>
<evidence type="ECO:0000256" key="6">
    <source>
        <dbReference type="SAM" id="Phobius"/>
    </source>
</evidence>
<evidence type="ECO:0000256" key="2">
    <source>
        <dbReference type="ARBA" id="ARBA00022475"/>
    </source>
</evidence>
<organism evidence="7 8">
    <name type="scientific">Rhodococcoides kyotonense</name>
    <dbReference type="NCBI Taxonomy" id="398843"/>
    <lineage>
        <taxon>Bacteria</taxon>
        <taxon>Bacillati</taxon>
        <taxon>Actinomycetota</taxon>
        <taxon>Actinomycetes</taxon>
        <taxon>Mycobacteriales</taxon>
        <taxon>Nocardiaceae</taxon>
        <taxon>Rhodococcoides</taxon>
    </lineage>
</organism>
<dbReference type="Pfam" id="PF13520">
    <property type="entry name" value="AA_permease_2"/>
    <property type="match status" value="1"/>
</dbReference>
<keyword evidence="5 6" id="KW-0472">Membrane</keyword>
<dbReference type="OrthoDB" id="3790922at2"/>
<dbReference type="PIRSF" id="PIRSF006060">
    <property type="entry name" value="AA_transporter"/>
    <property type="match status" value="1"/>
</dbReference>
<keyword evidence="8" id="KW-1185">Reference proteome</keyword>
<feature type="transmembrane region" description="Helical" evidence="6">
    <location>
        <begin position="417"/>
        <end position="437"/>
    </location>
</feature>
<dbReference type="Gene3D" id="1.20.1740.10">
    <property type="entry name" value="Amino acid/polyamine transporter I"/>
    <property type="match status" value="1"/>
</dbReference>
<evidence type="ECO:0000256" key="4">
    <source>
        <dbReference type="ARBA" id="ARBA00022989"/>
    </source>
</evidence>
<gene>
    <name evidence="7" type="ORF">SAMN05421642_12738</name>
</gene>
<feature type="transmembrane region" description="Helical" evidence="6">
    <location>
        <begin position="36"/>
        <end position="56"/>
    </location>
</feature>
<feature type="transmembrane region" description="Helical" evidence="6">
    <location>
        <begin position="152"/>
        <end position="173"/>
    </location>
</feature>
<dbReference type="GO" id="GO:0005886">
    <property type="term" value="C:plasma membrane"/>
    <property type="evidence" value="ECO:0007669"/>
    <property type="project" value="UniProtKB-SubCell"/>
</dbReference>
<name>A0A239N1G4_9NOCA</name>
<reference evidence="8" key="1">
    <citation type="submission" date="2017-06" db="EMBL/GenBank/DDBJ databases">
        <authorList>
            <person name="Varghese N."/>
            <person name="Submissions S."/>
        </authorList>
    </citation>
    <scope>NUCLEOTIDE SEQUENCE [LARGE SCALE GENOMIC DNA]</scope>
    <source>
        <strain evidence="8">JCM 23211</strain>
    </source>
</reference>
<evidence type="ECO:0000313" key="7">
    <source>
        <dbReference type="EMBL" id="SNT48801.1"/>
    </source>
</evidence>
<keyword evidence="3 6" id="KW-0812">Transmembrane</keyword>
<feature type="transmembrane region" description="Helical" evidence="6">
    <location>
        <begin position="68"/>
        <end position="90"/>
    </location>
</feature>
<dbReference type="AlphaFoldDB" id="A0A239N1G4"/>
<feature type="transmembrane region" description="Helical" evidence="6">
    <location>
        <begin position="221"/>
        <end position="239"/>
    </location>
</feature>
<comment type="subcellular location">
    <subcellularLocation>
        <location evidence="1">Cell membrane</location>
        <topology evidence="1">Multi-pass membrane protein</topology>
    </subcellularLocation>
</comment>
<feature type="transmembrane region" description="Helical" evidence="6">
    <location>
        <begin position="387"/>
        <end position="405"/>
    </location>
</feature>
<feature type="transmembrane region" description="Helical" evidence="6">
    <location>
        <begin position="355"/>
        <end position="375"/>
    </location>
</feature>
<dbReference type="EMBL" id="FZOW01000027">
    <property type="protein sequence ID" value="SNT48801.1"/>
    <property type="molecule type" value="Genomic_DNA"/>
</dbReference>